<evidence type="ECO:0000256" key="5">
    <source>
        <dbReference type="ARBA" id="ARBA00022927"/>
    </source>
</evidence>
<keyword evidence="7" id="KW-0175">Coiled coil</keyword>
<evidence type="ECO:0000313" key="9">
    <source>
        <dbReference type="EMBL" id="SHG92541.1"/>
    </source>
</evidence>
<dbReference type="GO" id="GO:0005829">
    <property type="term" value="C:cytosol"/>
    <property type="evidence" value="ECO:0007669"/>
    <property type="project" value="TreeGrafter"/>
</dbReference>
<proteinExistence type="inferred from homology"/>
<sequence>MSRVIKSNQVKVINQKIVKFDSEKKIKEDPSNDIEIKKITAQIERLLIEKDEISNQIKKEKEMAQREKEEILNNAKIEYENILKKAEEESKVLFNKKKEEGYKQGYEDGYKKSIEEYNRIVQEALDVKNSVLAWKKSEINRLEKDLINLVIQSVEKIIQIKLKEDDNLVLNIIKEGLDKFTFTEKIIIRVSSDDFDVVNFSKDRILAMADHIDEMDVKMDSSLEKGEVIIDTNSGSINPGIKNQLEILKKEFLNLIQGDDKV</sequence>
<dbReference type="OrthoDB" id="1749206at2"/>
<comment type="function">
    <text evidence="1">Needed for flagellar regrowth and assembly.</text>
</comment>
<evidence type="ECO:0000259" key="8">
    <source>
        <dbReference type="Pfam" id="PF02108"/>
    </source>
</evidence>
<keyword evidence="5" id="KW-0653">Protein transport</keyword>
<dbReference type="AlphaFoldDB" id="A0A1M5NSM5"/>
<dbReference type="GO" id="GO:0015031">
    <property type="term" value="P:protein transport"/>
    <property type="evidence" value="ECO:0007669"/>
    <property type="project" value="UniProtKB-KW"/>
</dbReference>
<evidence type="ECO:0000256" key="7">
    <source>
        <dbReference type="SAM" id="Coils"/>
    </source>
</evidence>
<protein>
    <submittedName>
        <fullName evidence="9">Flagellar assembly protein FliH</fullName>
    </submittedName>
</protein>
<organism evidence="9 10">
    <name type="scientific">Tepidibacter thalassicus DSM 15285</name>
    <dbReference type="NCBI Taxonomy" id="1123350"/>
    <lineage>
        <taxon>Bacteria</taxon>
        <taxon>Bacillati</taxon>
        <taxon>Bacillota</taxon>
        <taxon>Clostridia</taxon>
        <taxon>Peptostreptococcales</taxon>
        <taxon>Peptostreptococcaceae</taxon>
        <taxon>Tepidibacter</taxon>
    </lineage>
</organism>
<dbReference type="Pfam" id="PF02108">
    <property type="entry name" value="FliH"/>
    <property type="match status" value="1"/>
</dbReference>
<evidence type="ECO:0000256" key="1">
    <source>
        <dbReference type="ARBA" id="ARBA00003041"/>
    </source>
</evidence>
<dbReference type="Proteomes" id="UP000242520">
    <property type="component" value="Unassembled WGS sequence"/>
</dbReference>
<dbReference type="EMBL" id="FQXH01000005">
    <property type="protein sequence ID" value="SHG92541.1"/>
    <property type="molecule type" value="Genomic_DNA"/>
</dbReference>
<keyword evidence="4" id="KW-1005">Bacterial flagellum biogenesis</keyword>
<name>A0A1M5NSM5_9FIRM</name>
<accession>A0A1M5NSM5</accession>
<dbReference type="InterPro" id="IPR051472">
    <property type="entry name" value="T3SS_Stator/FliH"/>
</dbReference>
<feature type="domain" description="Flagellar assembly protein FliH/Type III secretion system HrpE" evidence="8">
    <location>
        <begin position="140"/>
        <end position="246"/>
    </location>
</feature>
<evidence type="ECO:0000256" key="3">
    <source>
        <dbReference type="ARBA" id="ARBA00022448"/>
    </source>
</evidence>
<keyword evidence="3" id="KW-0813">Transport</keyword>
<feature type="coiled-coil region" evidence="7">
    <location>
        <begin position="36"/>
        <end position="96"/>
    </location>
</feature>
<evidence type="ECO:0000256" key="2">
    <source>
        <dbReference type="ARBA" id="ARBA00006602"/>
    </source>
</evidence>
<dbReference type="RefSeq" id="WP_072723003.1">
    <property type="nucleotide sequence ID" value="NZ_FQXH01000005.1"/>
</dbReference>
<dbReference type="PANTHER" id="PTHR34982">
    <property type="entry name" value="YOP PROTEINS TRANSLOCATION PROTEIN L"/>
    <property type="match status" value="1"/>
</dbReference>
<evidence type="ECO:0000256" key="4">
    <source>
        <dbReference type="ARBA" id="ARBA00022795"/>
    </source>
</evidence>
<keyword evidence="9" id="KW-0282">Flagellum</keyword>
<gene>
    <name evidence="9" type="ORF">SAMN02744040_00201</name>
</gene>
<keyword evidence="9" id="KW-0966">Cell projection</keyword>
<dbReference type="InterPro" id="IPR018035">
    <property type="entry name" value="Flagellar_FliH/T3SS_HrpE"/>
</dbReference>
<dbReference type="GO" id="GO:0044781">
    <property type="term" value="P:bacterial-type flagellum organization"/>
    <property type="evidence" value="ECO:0007669"/>
    <property type="project" value="UniProtKB-KW"/>
</dbReference>
<keyword evidence="6" id="KW-1006">Bacterial flagellum protein export</keyword>
<reference evidence="10" key="1">
    <citation type="submission" date="2016-11" db="EMBL/GenBank/DDBJ databases">
        <authorList>
            <person name="Varghese N."/>
            <person name="Submissions S."/>
        </authorList>
    </citation>
    <scope>NUCLEOTIDE SEQUENCE [LARGE SCALE GENOMIC DNA]</scope>
    <source>
        <strain evidence="10">DSM 15285</strain>
    </source>
</reference>
<evidence type="ECO:0000313" key="10">
    <source>
        <dbReference type="Proteomes" id="UP000242520"/>
    </source>
</evidence>
<keyword evidence="9" id="KW-0969">Cilium</keyword>
<dbReference type="STRING" id="1123350.SAMN02744040_00201"/>
<comment type="similarity">
    <text evidence="2">Belongs to the FliH family.</text>
</comment>
<evidence type="ECO:0000256" key="6">
    <source>
        <dbReference type="ARBA" id="ARBA00023225"/>
    </source>
</evidence>
<dbReference type="PANTHER" id="PTHR34982:SF1">
    <property type="entry name" value="FLAGELLAR ASSEMBLY PROTEIN FLIH"/>
    <property type="match status" value="1"/>
</dbReference>
<keyword evidence="10" id="KW-1185">Reference proteome</keyword>